<dbReference type="OrthoDB" id="3242516at2759"/>
<accession>A0A9P5MPF4</accession>
<proteinExistence type="predicted"/>
<dbReference type="AlphaFoldDB" id="A0A9P5MPF4"/>
<name>A0A9P5MPF4_9AGAM</name>
<gene>
    <name evidence="1" type="ORF">DFH94DRAFT_685024</name>
</gene>
<dbReference type="EMBL" id="WHVB01000024">
    <property type="protein sequence ID" value="KAF8471019.1"/>
    <property type="molecule type" value="Genomic_DNA"/>
</dbReference>
<protein>
    <submittedName>
        <fullName evidence="1">Uncharacterized protein</fullName>
    </submittedName>
</protein>
<sequence>MEKPSPLARYAAEYWVPHAQFEDVASCIRGIEDLFDPDRPYFAAWCQLYDIDTKPPHTSTFYQFYSHSKSGAITPLYYASSTTYQGFLSGLGRDDAKGDLEDEEKAH</sequence>
<comment type="caution">
    <text evidence="1">The sequence shown here is derived from an EMBL/GenBank/DDBJ whole genome shotgun (WGS) entry which is preliminary data.</text>
</comment>
<reference evidence="1" key="2">
    <citation type="journal article" date="2020" name="Nat. Commun.">
        <title>Large-scale genome sequencing of mycorrhizal fungi provides insights into the early evolution of symbiotic traits.</title>
        <authorList>
            <person name="Miyauchi S."/>
            <person name="Kiss E."/>
            <person name="Kuo A."/>
            <person name="Drula E."/>
            <person name="Kohler A."/>
            <person name="Sanchez-Garcia M."/>
            <person name="Morin E."/>
            <person name="Andreopoulos B."/>
            <person name="Barry K.W."/>
            <person name="Bonito G."/>
            <person name="Buee M."/>
            <person name="Carver A."/>
            <person name="Chen C."/>
            <person name="Cichocki N."/>
            <person name="Clum A."/>
            <person name="Culley D."/>
            <person name="Crous P.W."/>
            <person name="Fauchery L."/>
            <person name="Girlanda M."/>
            <person name="Hayes R.D."/>
            <person name="Keri Z."/>
            <person name="LaButti K."/>
            <person name="Lipzen A."/>
            <person name="Lombard V."/>
            <person name="Magnuson J."/>
            <person name="Maillard F."/>
            <person name="Murat C."/>
            <person name="Nolan M."/>
            <person name="Ohm R.A."/>
            <person name="Pangilinan J."/>
            <person name="Pereira M.F."/>
            <person name="Perotto S."/>
            <person name="Peter M."/>
            <person name="Pfister S."/>
            <person name="Riley R."/>
            <person name="Sitrit Y."/>
            <person name="Stielow J.B."/>
            <person name="Szollosi G."/>
            <person name="Zifcakova L."/>
            <person name="Stursova M."/>
            <person name="Spatafora J.W."/>
            <person name="Tedersoo L."/>
            <person name="Vaario L.M."/>
            <person name="Yamada A."/>
            <person name="Yan M."/>
            <person name="Wang P."/>
            <person name="Xu J."/>
            <person name="Bruns T."/>
            <person name="Baldrian P."/>
            <person name="Vilgalys R."/>
            <person name="Dunand C."/>
            <person name="Henrissat B."/>
            <person name="Grigoriev I.V."/>
            <person name="Hibbett D."/>
            <person name="Nagy L.G."/>
            <person name="Martin F.M."/>
        </authorList>
    </citation>
    <scope>NUCLEOTIDE SEQUENCE</scope>
    <source>
        <strain evidence="1">Prilba</strain>
    </source>
</reference>
<evidence type="ECO:0000313" key="1">
    <source>
        <dbReference type="EMBL" id="KAF8471019.1"/>
    </source>
</evidence>
<organism evidence="1 2">
    <name type="scientific">Russula ochroleuca</name>
    <dbReference type="NCBI Taxonomy" id="152965"/>
    <lineage>
        <taxon>Eukaryota</taxon>
        <taxon>Fungi</taxon>
        <taxon>Dikarya</taxon>
        <taxon>Basidiomycota</taxon>
        <taxon>Agaricomycotina</taxon>
        <taxon>Agaricomycetes</taxon>
        <taxon>Russulales</taxon>
        <taxon>Russulaceae</taxon>
        <taxon>Russula</taxon>
    </lineage>
</organism>
<dbReference type="Proteomes" id="UP000759537">
    <property type="component" value="Unassembled WGS sequence"/>
</dbReference>
<keyword evidence="2" id="KW-1185">Reference proteome</keyword>
<evidence type="ECO:0000313" key="2">
    <source>
        <dbReference type="Proteomes" id="UP000759537"/>
    </source>
</evidence>
<reference evidence="1" key="1">
    <citation type="submission" date="2019-10" db="EMBL/GenBank/DDBJ databases">
        <authorList>
            <consortium name="DOE Joint Genome Institute"/>
            <person name="Kuo A."/>
            <person name="Miyauchi S."/>
            <person name="Kiss E."/>
            <person name="Drula E."/>
            <person name="Kohler A."/>
            <person name="Sanchez-Garcia M."/>
            <person name="Andreopoulos B."/>
            <person name="Barry K.W."/>
            <person name="Bonito G."/>
            <person name="Buee M."/>
            <person name="Carver A."/>
            <person name="Chen C."/>
            <person name="Cichocki N."/>
            <person name="Clum A."/>
            <person name="Culley D."/>
            <person name="Crous P.W."/>
            <person name="Fauchery L."/>
            <person name="Girlanda M."/>
            <person name="Hayes R."/>
            <person name="Keri Z."/>
            <person name="LaButti K."/>
            <person name="Lipzen A."/>
            <person name="Lombard V."/>
            <person name="Magnuson J."/>
            <person name="Maillard F."/>
            <person name="Morin E."/>
            <person name="Murat C."/>
            <person name="Nolan M."/>
            <person name="Ohm R."/>
            <person name="Pangilinan J."/>
            <person name="Pereira M."/>
            <person name="Perotto S."/>
            <person name="Peter M."/>
            <person name="Riley R."/>
            <person name="Sitrit Y."/>
            <person name="Stielow B."/>
            <person name="Szollosi G."/>
            <person name="Zifcakova L."/>
            <person name="Stursova M."/>
            <person name="Spatafora J.W."/>
            <person name="Tedersoo L."/>
            <person name="Vaario L.-M."/>
            <person name="Yamada A."/>
            <person name="Yan M."/>
            <person name="Wang P."/>
            <person name="Xu J."/>
            <person name="Bruns T."/>
            <person name="Baldrian P."/>
            <person name="Vilgalys R."/>
            <person name="Henrissat B."/>
            <person name="Grigoriev I.V."/>
            <person name="Hibbett D."/>
            <person name="Nagy L.G."/>
            <person name="Martin F.M."/>
        </authorList>
    </citation>
    <scope>NUCLEOTIDE SEQUENCE</scope>
    <source>
        <strain evidence="1">Prilba</strain>
    </source>
</reference>